<gene>
    <name evidence="2" type="ORF">CSB93_1098</name>
</gene>
<accession>A0A2R3IWA1</accession>
<dbReference type="Proteomes" id="UP000238390">
    <property type="component" value="Chromosome"/>
</dbReference>
<dbReference type="GO" id="GO:0016020">
    <property type="term" value="C:membrane"/>
    <property type="evidence" value="ECO:0007669"/>
    <property type="project" value="TreeGrafter"/>
</dbReference>
<reference evidence="2 3" key="1">
    <citation type="submission" date="2018-02" db="EMBL/GenBank/DDBJ databases">
        <title>FDA/CDC Antimicrobial Resistant Isolate Bank Genome Sequencing.</title>
        <authorList>
            <person name="Benahmed F.H."/>
            <person name="Lutgring J.D."/>
            <person name="Yoo B."/>
            <person name="Machado M."/>
            <person name="Brown A."/>
            <person name="McAllister G."/>
            <person name="Perry A."/>
            <person name="Halpin A.L."/>
            <person name="Vavikolanu K."/>
            <person name="Ott S."/>
            <person name="Zhao X."/>
            <person name="Tallon L.J."/>
            <person name="Sadzewicz L."/>
            <person name="Aluvathingal J."/>
            <person name="Nadendla S."/>
            <person name="Voskania-kordi A."/>
            <person name="Simonyan V."/>
            <person name="Patel J."/>
            <person name="Shawar R.M."/>
        </authorList>
    </citation>
    <scope>NUCLEOTIDE SEQUENCE [LARGE SCALE GENOMIC DNA]</scope>
    <source>
        <strain evidence="2 3">AR_0356</strain>
    </source>
</reference>
<name>A0A2R3IWA1_9PSED</name>
<dbReference type="InterPro" id="IPR002656">
    <property type="entry name" value="Acyl_transf_3_dom"/>
</dbReference>
<feature type="domain" description="Acyltransferase 3" evidence="1">
    <location>
        <begin position="5"/>
        <end position="324"/>
    </location>
</feature>
<dbReference type="InterPro" id="IPR050879">
    <property type="entry name" value="Acyltransferase_3"/>
</dbReference>
<keyword evidence="2" id="KW-0808">Transferase</keyword>
<dbReference type="EMBL" id="CP027169">
    <property type="protein sequence ID" value="AVK06201.1"/>
    <property type="molecule type" value="Genomic_DNA"/>
</dbReference>
<dbReference type="PANTHER" id="PTHR23028:SF53">
    <property type="entry name" value="ACYL_TRANSF_3 DOMAIN-CONTAINING PROTEIN"/>
    <property type="match status" value="1"/>
</dbReference>
<sequence length="352" mass="39052">MLGITRFILALLVLLSHATGSNFHFNPGVVAVIVFYFTSGYLMQRSYRRFVSHSATPVRSFYTDRFLKLFPQYGLVVLASFAAIAWLGPAQHVLFMNQPASLEKVLLNLALLPANYVFEPLTVERLLPHPIVPPAWSLAAEFHFYLLLPTIALLPRRAFLAVLAVTASIQVTALFFGSGPFNSDNFGYRFIFGALTFFLFGYAHARREEPGYAWIPLALWLVYASLLLVVAPTFGLFSHPFVMELLLGAVLAWPLLSAALGARPDNVWLKKADNLLGRLAYPIFISHFLAFFFCEKLLGFDQGQQGAAIPASIALSLGISWLLLRLQTSIDAYRLRRRGFASMASGRLGSAA</sequence>
<dbReference type="GO" id="GO:0016747">
    <property type="term" value="F:acyltransferase activity, transferring groups other than amino-acyl groups"/>
    <property type="evidence" value="ECO:0007669"/>
    <property type="project" value="InterPro"/>
</dbReference>
<keyword evidence="3" id="KW-1185">Reference proteome</keyword>
<keyword evidence="2" id="KW-0012">Acyltransferase</keyword>
<dbReference type="PANTHER" id="PTHR23028">
    <property type="entry name" value="ACETYLTRANSFERASE"/>
    <property type="match status" value="1"/>
</dbReference>
<organism evidence="2 3">
    <name type="scientific">Pseudomonas paraeruginosa</name>
    <dbReference type="NCBI Taxonomy" id="2994495"/>
    <lineage>
        <taxon>Bacteria</taxon>
        <taxon>Pseudomonadati</taxon>
        <taxon>Pseudomonadota</taxon>
        <taxon>Gammaproteobacteria</taxon>
        <taxon>Pseudomonadales</taxon>
        <taxon>Pseudomonadaceae</taxon>
        <taxon>Pseudomonas</taxon>
    </lineage>
</organism>
<dbReference type="RefSeq" id="WP_034080699.1">
    <property type="nucleotide sequence ID" value="NZ_CP020560.1"/>
</dbReference>
<dbReference type="AlphaFoldDB" id="A0A2R3IWA1"/>
<evidence type="ECO:0000259" key="1">
    <source>
        <dbReference type="Pfam" id="PF01757"/>
    </source>
</evidence>
<evidence type="ECO:0000313" key="2">
    <source>
        <dbReference type="EMBL" id="AVK06201.1"/>
    </source>
</evidence>
<dbReference type="Pfam" id="PF01757">
    <property type="entry name" value="Acyl_transf_3"/>
    <property type="match status" value="1"/>
</dbReference>
<dbReference type="GO" id="GO:0000271">
    <property type="term" value="P:polysaccharide biosynthetic process"/>
    <property type="evidence" value="ECO:0007669"/>
    <property type="project" value="TreeGrafter"/>
</dbReference>
<evidence type="ECO:0000313" key="3">
    <source>
        <dbReference type="Proteomes" id="UP000238390"/>
    </source>
</evidence>
<proteinExistence type="predicted"/>
<protein>
    <submittedName>
        <fullName evidence="2">Acyltransferase family protein</fullName>
    </submittedName>
</protein>
<dbReference type="GeneID" id="77223999"/>